<evidence type="ECO:0000313" key="2">
    <source>
        <dbReference type="WBParaSite" id="L893_g26766.t1"/>
    </source>
</evidence>
<accession>A0A1I7ZIN6</accession>
<keyword evidence="1" id="KW-1185">Reference proteome</keyword>
<dbReference type="Proteomes" id="UP000095287">
    <property type="component" value="Unplaced"/>
</dbReference>
<protein>
    <submittedName>
        <fullName evidence="2">C2H2-type domain-containing protein</fullName>
    </submittedName>
</protein>
<organism evidence="1 2">
    <name type="scientific">Steinernema glaseri</name>
    <dbReference type="NCBI Taxonomy" id="37863"/>
    <lineage>
        <taxon>Eukaryota</taxon>
        <taxon>Metazoa</taxon>
        <taxon>Ecdysozoa</taxon>
        <taxon>Nematoda</taxon>
        <taxon>Chromadorea</taxon>
        <taxon>Rhabditida</taxon>
        <taxon>Tylenchina</taxon>
        <taxon>Panagrolaimomorpha</taxon>
        <taxon>Strongyloidoidea</taxon>
        <taxon>Steinernematidae</taxon>
        <taxon>Steinernema</taxon>
    </lineage>
</organism>
<dbReference type="WBParaSite" id="L893_g26766.t1">
    <property type="protein sequence ID" value="L893_g26766.t1"/>
    <property type="gene ID" value="L893_g26766"/>
</dbReference>
<dbReference type="AlphaFoldDB" id="A0A1I7ZIN6"/>
<reference evidence="2" key="1">
    <citation type="submission" date="2016-11" db="UniProtKB">
        <authorList>
            <consortium name="WormBaseParasite"/>
        </authorList>
    </citation>
    <scope>IDENTIFICATION</scope>
</reference>
<sequence length="80" mass="9340">MDLIGTMGPGHNLISKKSSMAERYDERWIVLRKRLINMCLRRGPHSEVECLVCDMAFPRMFEFELHLITEHLNLARSASH</sequence>
<evidence type="ECO:0000313" key="1">
    <source>
        <dbReference type="Proteomes" id="UP000095287"/>
    </source>
</evidence>
<proteinExistence type="predicted"/>
<name>A0A1I7ZIN6_9BILA</name>